<dbReference type="NCBIfam" id="TIGR03349">
    <property type="entry name" value="IV_VI_DotU"/>
    <property type="match status" value="1"/>
</dbReference>
<accession>A0A318TYI9</accession>
<evidence type="ECO:0000313" key="4">
    <source>
        <dbReference type="EMBL" id="PYF09889.1"/>
    </source>
</evidence>
<evidence type="ECO:0000259" key="2">
    <source>
        <dbReference type="Pfam" id="PF06761"/>
    </source>
</evidence>
<dbReference type="Pfam" id="PF09850">
    <property type="entry name" value="DotU"/>
    <property type="match status" value="1"/>
</dbReference>
<dbReference type="AlphaFoldDB" id="A0A318TYI9"/>
<comment type="caution">
    <text evidence="4">The sequence shown here is derived from an EMBL/GenBank/DDBJ whole genome shotgun (WGS) entry which is preliminary data.</text>
</comment>
<feature type="compositionally biased region" description="Low complexity" evidence="1">
    <location>
        <begin position="54"/>
        <end position="66"/>
    </location>
</feature>
<organism evidence="4 5">
    <name type="scientific">Rhodobacter viridis</name>
    <dbReference type="NCBI Taxonomy" id="1054202"/>
    <lineage>
        <taxon>Bacteria</taxon>
        <taxon>Pseudomonadati</taxon>
        <taxon>Pseudomonadota</taxon>
        <taxon>Alphaproteobacteria</taxon>
        <taxon>Rhodobacterales</taxon>
        <taxon>Rhodobacter group</taxon>
        <taxon>Rhodobacter</taxon>
    </lineage>
</organism>
<dbReference type="Gene3D" id="1.25.40.590">
    <property type="entry name" value="Type IV / VI secretion system, DotU"/>
    <property type="match status" value="1"/>
</dbReference>
<sequence length="965" mass="103594">MAQNDDHDKTVIGGGLPPMPDPRHPGRLAGDPFARPLPPGAAPPMPGAERTVIGGAPAAPSAAPGWPRAPLPPQPGLPGYPSASPGFGTGLGQGLGQTAANPFQSAGQGFFPDIGAAQPAFVPSAPATPRISLRAALQAATLGRGFSSNPLVAVASNLLILFGRLRSGLVEMEAMPLMEHVAREIDGYDRALIGAGVAPAEAMVAKYLLCGTADDLVQNLPGTDRGLWVQYSMAARFFQTRDTGVGFFSEAEKAMQAPAQYANLLELMLTCLALGFEGQYRTAQNGAVPLARIRAAIFGLPGQMAMLREPVADFLRRVFEPTRYASNAILRGFYLTSGTQEGTPIDQVLGAVARAEGGVSLAPGFLSGKGKSFFLQDLLRKVIFAERDWVSHDRGAVRRDLILRRAAGDEIRRDLIDDPALEAVVPILDDIRMMPTGYGVESKGTVLEGMGLGQLDRLQAAARSSYSDALERMLRPRLILSVEKQLHALTDKGDATGVYRALKVYLLLGGQGGRSEDDTLRSWFAAGWTAAYPGASQTDLRDRLKAHLNAMLDLDDGRALLVDPDSAVVSRARQAIVQLPVADQAYAVIMDGAAASASASPILLLVREVDAETRLTREFDGMEGLTPEILASGAVTDGVKADPIERIEEDFAMWHELLLGETGQRPIDAIIGNMGAIWNNLRLAAADPQQAAAVQADLLNALTQNNSQLPTPLADLVNAAEGDFRKAASDATLETMNRALADKITYFCRDTIKPSFPFSPNSTRYLSIENFSKFFGPGGDMDKYFADYLAPHVERRREGLRWREDSPLAGRLSLATLRQFERAEAIRQAYFSGGGTVPQVEVAAPHVSSHATVKSAILMVNDTRIETIPHQVPKTAIWPGTFKVTAVQLAPAVRGGQNSLGFTGFFWTILEFMNAAVSRAQRGDTTRATLVVGGRDITYDFTINALTNPFTMPELREFECPASLD</sequence>
<dbReference type="NCBIfam" id="NF038228">
    <property type="entry name" value="IcmH_DotU_IVB"/>
    <property type="match status" value="1"/>
</dbReference>
<evidence type="ECO:0000259" key="3">
    <source>
        <dbReference type="Pfam" id="PF09850"/>
    </source>
</evidence>
<dbReference type="Pfam" id="PF06761">
    <property type="entry name" value="IcmF-related"/>
    <property type="match status" value="1"/>
</dbReference>
<dbReference type="RefSeq" id="WP_110805594.1">
    <property type="nucleotide sequence ID" value="NZ_QJTK01000006.1"/>
</dbReference>
<keyword evidence="5" id="KW-1185">Reference proteome</keyword>
<feature type="compositionally biased region" description="Pro residues" evidence="1">
    <location>
        <begin position="35"/>
        <end position="46"/>
    </location>
</feature>
<dbReference type="PANTHER" id="PTHR36153:SF1">
    <property type="entry name" value="TYPE VI SECRETION SYSTEM COMPONENT TSSM1"/>
    <property type="match status" value="1"/>
</dbReference>
<name>A0A318TYI9_9RHOB</name>
<dbReference type="InterPro" id="IPR009612">
    <property type="entry name" value="IcmF-rel"/>
</dbReference>
<feature type="region of interest" description="Disordered" evidence="1">
    <location>
        <begin position="1"/>
        <end position="103"/>
    </location>
</feature>
<dbReference type="OrthoDB" id="9758229at2"/>
<gene>
    <name evidence="4" type="ORF">C8J30_10621</name>
</gene>
<dbReference type="PANTHER" id="PTHR36153">
    <property type="entry name" value="INNER MEMBRANE PROTEIN-RELATED"/>
    <property type="match status" value="1"/>
</dbReference>
<dbReference type="InterPro" id="IPR017732">
    <property type="entry name" value="T4/T6SS_DotU"/>
</dbReference>
<feature type="compositionally biased region" description="Pro residues" evidence="1">
    <location>
        <begin position="67"/>
        <end position="78"/>
    </location>
</feature>
<dbReference type="InterPro" id="IPR038522">
    <property type="entry name" value="T4/T6SS_DotU_sf"/>
</dbReference>
<feature type="domain" description="IcmF-related" evidence="2">
    <location>
        <begin position="426"/>
        <end position="604"/>
    </location>
</feature>
<protein>
    <submittedName>
        <fullName evidence="4">Type IV/VI secretion system ImpK/VasF family protein</fullName>
    </submittedName>
</protein>
<evidence type="ECO:0000256" key="1">
    <source>
        <dbReference type="SAM" id="MobiDB-lite"/>
    </source>
</evidence>
<reference evidence="4 5" key="1">
    <citation type="submission" date="2018-06" db="EMBL/GenBank/DDBJ databases">
        <title>Genomic Encyclopedia of Type Strains, Phase III (KMG-III): the genomes of soil and plant-associated and newly described type strains.</title>
        <authorList>
            <person name="Whitman W."/>
        </authorList>
    </citation>
    <scope>NUCLEOTIDE SEQUENCE [LARGE SCALE GENOMIC DNA]</scope>
    <source>
        <strain evidence="4 5">JA737</strain>
    </source>
</reference>
<dbReference type="EMBL" id="QJTK01000006">
    <property type="protein sequence ID" value="PYF09889.1"/>
    <property type="molecule type" value="Genomic_DNA"/>
</dbReference>
<dbReference type="Proteomes" id="UP000247727">
    <property type="component" value="Unassembled WGS sequence"/>
</dbReference>
<dbReference type="InterPro" id="IPR053156">
    <property type="entry name" value="T6SS_TssM-like"/>
</dbReference>
<feature type="compositionally biased region" description="Basic and acidic residues" evidence="1">
    <location>
        <begin position="1"/>
        <end position="10"/>
    </location>
</feature>
<proteinExistence type="predicted"/>
<evidence type="ECO:0000313" key="5">
    <source>
        <dbReference type="Proteomes" id="UP000247727"/>
    </source>
</evidence>
<feature type="domain" description="Type IV / VI secretion system DotU" evidence="3">
    <location>
        <begin position="150"/>
        <end position="299"/>
    </location>
</feature>